<dbReference type="Proteomes" id="UP000261080">
    <property type="component" value="Unassembled WGS sequence"/>
</dbReference>
<dbReference type="Gene3D" id="3.30.230.10">
    <property type="match status" value="1"/>
</dbReference>
<dbReference type="PANTHER" id="PTHR32039">
    <property type="entry name" value="MAGNESIUM-CHELATASE SUBUNIT CHLI"/>
    <property type="match status" value="1"/>
</dbReference>
<evidence type="ECO:0000313" key="3">
    <source>
        <dbReference type="EMBL" id="RGE90284.1"/>
    </source>
</evidence>
<keyword evidence="3" id="KW-0067">ATP-binding</keyword>
<keyword evidence="4" id="KW-1185">Reference proteome</keyword>
<name>A0A3E3K6F9_9FIRM</name>
<dbReference type="EMBL" id="QVLX01000001">
    <property type="protein sequence ID" value="RGE90284.1"/>
    <property type="molecule type" value="Genomic_DNA"/>
</dbReference>
<organism evidence="3 4">
    <name type="scientific">Sellimonas intestinalis</name>
    <dbReference type="NCBI Taxonomy" id="1653434"/>
    <lineage>
        <taxon>Bacteria</taxon>
        <taxon>Bacillati</taxon>
        <taxon>Bacillota</taxon>
        <taxon>Clostridia</taxon>
        <taxon>Lachnospirales</taxon>
        <taxon>Lachnospiraceae</taxon>
        <taxon>Sellimonas</taxon>
    </lineage>
</organism>
<dbReference type="Pfam" id="PF13541">
    <property type="entry name" value="ChlI"/>
    <property type="match status" value="1"/>
</dbReference>
<sequence length="512" mass="56980">MGFAMVKSAVIDGLEVREVCVEADIGNGLPVFHMVGYLSSEVKEAGERVRTAIRHTKVRLQPQRMVVNLSPADIRKKGASFDLPIAAALVLASGSIENRCQNKVLMIGELSLDAKVRKVKGILPTVSFARKHGFEICVIPRENEAEGHLVPGIEVIGVSTLSEVWEFLEEGKKPHWVSVSVRKEKRTAGRLNYADIKGQSVLKRASEVAAAGGHNILYIGPPGSGKTMAAQRLGTILPDLDERTSMETTTIYSAAGLLDETSPLVVRPPCREVHHTVTKAALLGGGRYPSPGELSLANGGVLFLDELSEFQRPVLDALREPLETKQVRITRKQGTYLFPANVLVAAAMNPCPCGNYPNLEQCRCTPGEIHRYLSKVSQPFLDRMDLCVETPKVSYRELMSDNQNVTSESILKKVIQAREIQRERYQGRMYATNSGMNLDEIRRFCCLEEKAQRMMERAFEMLGLTARTYFRTLRVARTIADLEESEQIRGCHLAEAISYRMVDQKIWGNQKR</sequence>
<accession>A0A3E3K6F9</accession>
<dbReference type="Pfam" id="PF13335">
    <property type="entry name" value="Mg_chelatase_C"/>
    <property type="match status" value="1"/>
</dbReference>
<dbReference type="InterPro" id="IPR000523">
    <property type="entry name" value="Mg_chelatse_chII-like_cat_dom"/>
</dbReference>
<protein>
    <submittedName>
        <fullName evidence="3">ATP-binding protein</fullName>
    </submittedName>
</protein>
<feature type="domain" description="Mg chelatase-related protein C-terminal" evidence="2">
    <location>
        <begin position="406"/>
        <end position="500"/>
    </location>
</feature>
<reference evidence="3 4" key="1">
    <citation type="submission" date="2018-08" db="EMBL/GenBank/DDBJ databases">
        <title>A genome reference for cultivated species of the human gut microbiota.</title>
        <authorList>
            <person name="Zou Y."/>
            <person name="Xue W."/>
            <person name="Luo G."/>
        </authorList>
    </citation>
    <scope>NUCLEOTIDE SEQUENCE [LARGE SCALE GENOMIC DNA]</scope>
    <source>
        <strain evidence="3 4">AF37-2AT</strain>
    </source>
</reference>
<evidence type="ECO:0000313" key="4">
    <source>
        <dbReference type="Proteomes" id="UP000261080"/>
    </source>
</evidence>
<evidence type="ECO:0000259" key="1">
    <source>
        <dbReference type="Pfam" id="PF01078"/>
    </source>
</evidence>
<dbReference type="OrthoDB" id="9813147at2"/>
<dbReference type="AlphaFoldDB" id="A0A3E3K6F9"/>
<gene>
    <name evidence="3" type="ORF">DW016_00650</name>
</gene>
<dbReference type="Pfam" id="PF01078">
    <property type="entry name" value="Mg_chelatase"/>
    <property type="match status" value="1"/>
</dbReference>
<dbReference type="NCBIfam" id="TIGR00368">
    <property type="entry name" value="YifB family Mg chelatase-like AAA ATPase"/>
    <property type="match status" value="1"/>
</dbReference>
<dbReference type="InterPro" id="IPR027417">
    <property type="entry name" value="P-loop_NTPase"/>
</dbReference>
<dbReference type="GO" id="GO:0005524">
    <property type="term" value="F:ATP binding"/>
    <property type="evidence" value="ECO:0007669"/>
    <property type="project" value="UniProtKB-KW"/>
</dbReference>
<dbReference type="SUPFAM" id="SSF54211">
    <property type="entry name" value="Ribosomal protein S5 domain 2-like"/>
    <property type="match status" value="1"/>
</dbReference>
<dbReference type="SUPFAM" id="SSF52540">
    <property type="entry name" value="P-loop containing nucleoside triphosphate hydrolases"/>
    <property type="match status" value="1"/>
</dbReference>
<dbReference type="RefSeq" id="WP_024732757.1">
    <property type="nucleotide sequence ID" value="NZ_CAUAFM010000103.1"/>
</dbReference>
<dbReference type="Gene3D" id="3.40.50.300">
    <property type="entry name" value="P-loop containing nucleotide triphosphate hydrolases"/>
    <property type="match status" value="1"/>
</dbReference>
<evidence type="ECO:0000259" key="2">
    <source>
        <dbReference type="Pfam" id="PF13335"/>
    </source>
</evidence>
<comment type="caution">
    <text evidence="3">The sequence shown here is derived from an EMBL/GenBank/DDBJ whole genome shotgun (WGS) entry which is preliminary data.</text>
</comment>
<proteinExistence type="predicted"/>
<keyword evidence="3" id="KW-0547">Nucleotide-binding</keyword>
<feature type="domain" description="Magnesium chelatase ChlI-like catalytic" evidence="1">
    <location>
        <begin position="194"/>
        <end position="397"/>
    </location>
</feature>
<dbReference type="InterPro" id="IPR014721">
    <property type="entry name" value="Ribsml_uS5_D2-typ_fold_subgr"/>
</dbReference>
<dbReference type="InterPro" id="IPR004482">
    <property type="entry name" value="Mg_chelat-rel"/>
</dbReference>
<dbReference type="InterPro" id="IPR020568">
    <property type="entry name" value="Ribosomal_Su5_D2-typ_SF"/>
</dbReference>
<dbReference type="InterPro" id="IPR025158">
    <property type="entry name" value="Mg_chelat-rel_C"/>
</dbReference>
<dbReference type="PANTHER" id="PTHR32039:SF7">
    <property type="entry name" value="COMPETENCE PROTEIN COMM"/>
    <property type="match status" value="1"/>
</dbReference>
<dbReference type="InterPro" id="IPR045006">
    <property type="entry name" value="CHLI-like"/>
</dbReference>